<organism evidence="1 2">
    <name type="scientific">Pandoraea morbifera</name>
    <dbReference type="NCBI Taxonomy" id="2508300"/>
    <lineage>
        <taxon>Bacteria</taxon>
        <taxon>Pseudomonadati</taxon>
        <taxon>Pseudomonadota</taxon>
        <taxon>Betaproteobacteria</taxon>
        <taxon>Burkholderiales</taxon>
        <taxon>Burkholderiaceae</taxon>
        <taxon>Pandoraea</taxon>
    </lineage>
</organism>
<evidence type="ECO:0000313" key="2">
    <source>
        <dbReference type="Proteomes" id="UP000368474"/>
    </source>
</evidence>
<proteinExistence type="predicted"/>
<dbReference type="EMBL" id="CABPSD010000001">
    <property type="protein sequence ID" value="VVD69439.1"/>
    <property type="molecule type" value="Genomic_DNA"/>
</dbReference>
<reference evidence="1 2" key="1">
    <citation type="submission" date="2019-08" db="EMBL/GenBank/DDBJ databases">
        <authorList>
            <person name="Peeters C."/>
        </authorList>
    </citation>
    <scope>NUCLEOTIDE SEQUENCE [LARGE SCALE GENOMIC DNA]</scope>
    <source>
        <strain evidence="1 2">LMG 31116</strain>
    </source>
</reference>
<protein>
    <submittedName>
        <fullName evidence="1">Uncharacterized protein</fullName>
    </submittedName>
</protein>
<evidence type="ECO:0000313" key="1">
    <source>
        <dbReference type="EMBL" id="VVD69439.1"/>
    </source>
</evidence>
<dbReference type="AlphaFoldDB" id="A0A5E4S5W4"/>
<accession>A0A5E4S5W4</accession>
<name>A0A5E4S5W4_9BURK</name>
<sequence length="94" mass="10734">MDEIRQLSNEAIATTKEKYASTIAELPLRQIFRQELVHWETNLKPFCPLNEYYGIIQEILHKSGKGKVSHTSIGYHLSSVAKELGFDRSGKKSK</sequence>
<dbReference type="Proteomes" id="UP000368474">
    <property type="component" value="Unassembled WGS sequence"/>
</dbReference>
<gene>
    <name evidence="1" type="ORF">PMO31116_00523</name>
</gene>
<dbReference type="RefSeq" id="WP_150565318.1">
    <property type="nucleotide sequence ID" value="NZ_CABPSD010000001.1"/>
</dbReference>
<keyword evidence="2" id="KW-1185">Reference proteome</keyword>